<dbReference type="Proteomes" id="UP001470809">
    <property type="component" value="Chromosome"/>
</dbReference>
<dbReference type="KEGG" id="yrh:AABB31_12350"/>
<dbReference type="RefSeq" id="WP_342075220.1">
    <property type="nucleotide sequence ID" value="NZ_CP151767.2"/>
</dbReference>
<protein>
    <submittedName>
        <fullName evidence="4">N-acetyltransferase family protein</fullName>
    </submittedName>
</protein>
<dbReference type="InterPro" id="IPR050832">
    <property type="entry name" value="Bact_Acetyltransf"/>
</dbReference>
<evidence type="ECO:0000256" key="2">
    <source>
        <dbReference type="ARBA" id="ARBA00023315"/>
    </source>
</evidence>
<dbReference type="SUPFAM" id="SSF55729">
    <property type="entry name" value="Acyl-CoA N-acyltransferases (Nat)"/>
    <property type="match status" value="1"/>
</dbReference>
<accession>A0AAN0MA54</accession>
<dbReference type="PANTHER" id="PTHR43877">
    <property type="entry name" value="AMINOALKYLPHOSPHONATE N-ACETYLTRANSFERASE-RELATED-RELATED"/>
    <property type="match status" value="1"/>
</dbReference>
<dbReference type="CDD" id="cd04301">
    <property type="entry name" value="NAT_SF"/>
    <property type="match status" value="1"/>
</dbReference>
<dbReference type="EMBL" id="CP151767">
    <property type="protein sequence ID" value="WZU65888.1"/>
    <property type="molecule type" value="Genomic_DNA"/>
</dbReference>
<keyword evidence="1" id="KW-0808">Transferase</keyword>
<dbReference type="GO" id="GO:0016747">
    <property type="term" value="F:acyltransferase activity, transferring groups other than amino-acyl groups"/>
    <property type="evidence" value="ECO:0007669"/>
    <property type="project" value="InterPro"/>
</dbReference>
<evidence type="ECO:0000259" key="3">
    <source>
        <dbReference type="PROSITE" id="PS51186"/>
    </source>
</evidence>
<dbReference type="Gene3D" id="3.40.630.30">
    <property type="match status" value="1"/>
</dbReference>
<feature type="domain" description="N-acetyltransferase" evidence="3">
    <location>
        <begin position="5"/>
        <end position="154"/>
    </location>
</feature>
<sequence length="154" mass="16641">MDNVLTIRWAVPDDAEALLALYQHLSSDMAVCPPALARRNLEEIAAYKGSGVLLGQIGGTCVASCTLIIVPNLTRGGAPYALVENVVTHAEHRLRGYGKHILDAASDRAWGCGCYKIMLSTGSTRPSVLGFYESAGFEQSRTGFQKRRMPARSD</sequence>
<evidence type="ECO:0000313" key="4">
    <source>
        <dbReference type="EMBL" id="WZU65888.1"/>
    </source>
</evidence>
<name>A0AAN0MA54_9RHOB</name>
<reference evidence="4" key="1">
    <citation type="submission" date="2024-08" db="EMBL/GenBank/DDBJ databases">
        <title>Phylogenomic analyses of a clade within the roseobacter group suggest taxonomic reassignments of species of the genera Aestuariivita, Citreicella, Loktanella, Nautella, Pelagibaca, Ruegeria, Thalassobius, Thiobacimonas and Tropicibacter, and the proposal o.</title>
        <authorList>
            <person name="Jeon C.O."/>
        </authorList>
    </citation>
    <scope>NUCLEOTIDE SEQUENCE</scope>
    <source>
        <strain evidence="4">SS1-5</strain>
    </source>
</reference>
<dbReference type="PROSITE" id="PS51186">
    <property type="entry name" value="GNAT"/>
    <property type="match status" value="1"/>
</dbReference>
<dbReference type="InterPro" id="IPR000182">
    <property type="entry name" value="GNAT_dom"/>
</dbReference>
<keyword evidence="2" id="KW-0012">Acyltransferase</keyword>
<dbReference type="AlphaFoldDB" id="A0AAN0MA54"/>
<gene>
    <name evidence="4" type="ORF">AABB31_12350</name>
</gene>
<keyword evidence="5" id="KW-1185">Reference proteome</keyword>
<dbReference type="InterPro" id="IPR016181">
    <property type="entry name" value="Acyl_CoA_acyltransferase"/>
</dbReference>
<organism evidence="4 5">
    <name type="scientific">Yoonia rhodophyticola</name>
    <dbReference type="NCBI Taxonomy" id="3137370"/>
    <lineage>
        <taxon>Bacteria</taxon>
        <taxon>Pseudomonadati</taxon>
        <taxon>Pseudomonadota</taxon>
        <taxon>Alphaproteobacteria</taxon>
        <taxon>Rhodobacterales</taxon>
        <taxon>Paracoccaceae</taxon>
        <taxon>Yoonia</taxon>
    </lineage>
</organism>
<dbReference type="Pfam" id="PF00583">
    <property type="entry name" value="Acetyltransf_1"/>
    <property type="match status" value="1"/>
</dbReference>
<proteinExistence type="predicted"/>
<evidence type="ECO:0000313" key="5">
    <source>
        <dbReference type="Proteomes" id="UP001470809"/>
    </source>
</evidence>
<evidence type="ECO:0000256" key="1">
    <source>
        <dbReference type="ARBA" id="ARBA00022679"/>
    </source>
</evidence>